<feature type="region of interest" description="Disordered" evidence="1">
    <location>
        <begin position="38"/>
        <end position="78"/>
    </location>
</feature>
<evidence type="ECO:0000313" key="2">
    <source>
        <dbReference type="EMBL" id="OOF93390.1"/>
    </source>
</evidence>
<accession>A0A1R3RFX7</accession>
<dbReference type="EMBL" id="KV907504">
    <property type="protein sequence ID" value="OOF93390.1"/>
    <property type="molecule type" value="Genomic_DNA"/>
</dbReference>
<dbReference type="VEuPathDB" id="FungiDB:ASPCADRAFT_209324"/>
<proteinExistence type="predicted"/>
<keyword evidence="3" id="KW-1185">Reference proteome</keyword>
<protein>
    <submittedName>
        <fullName evidence="2">Uncharacterized protein</fullName>
    </submittedName>
</protein>
<dbReference type="Proteomes" id="UP000188318">
    <property type="component" value="Unassembled WGS sequence"/>
</dbReference>
<dbReference type="AlphaFoldDB" id="A0A1R3RFX7"/>
<name>A0A1R3RFX7_ASPC5</name>
<evidence type="ECO:0000313" key="3">
    <source>
        <dbReference type="Proteomes" id="UP000188318"/>
    </source>
</evidence>
<evidence type="ECO:0000256" key="1">
    <source>
        <dbReference type="SAM" id="MobiDB-lite"/>
    </source>
</evidence>
<gene>
    <name evidence="2" type="ORF">ASPCADRAFT_209324</name>
</gene>
<organism evidence="2 3">
    <name type="scientific">Aspergillus carbonarius (strain ITEM 5010)</name>
    <dbReference type="NCBI Taxonomy" id="602072"/>
    <lineage>
        <taxon>Eukaryota</taxon>
        <taxon>Fungi</taxon>
        <taxon>Dikarya</taxon>
        <taxon>Ascomycota</taxon>
        <taxon>Pezizomycotina</taxon>
        <taxon>Eurotiomycetes</taxon>
        <taxon>Eurotiomycetidae</taxon>
        <taxon>Eurotiales</taxon>
        <taxon>Aspergillaceae</taxon>
        <taxon>Aspergillus</taxon>
        <taxon>Aspergillus subgen. Circumdati</taxon>
    </lineage>
</organism>
<sequence length="78" mass="8855">MVWKKQRNRSFITSRTHINHHLPHQFIPAHAEGFVPDPSRLPLMSPNPAGSTEYRCPFSSSTRPGDSLSCPTFHFPGR</sequence>
<reference evidence="3" key="1">
    <citation type="journal article" date="2017" name="Genome Biol.">
        <title>Comparative genomics reveals high biological diversity and specific adaptations in the industrially and medically important fungal genus Aspergillus.</title>
        <authorList>
            <person name="de Vries R.P."/>
            <person name="Riley R."/>
            <person name="Wiebenga A."/>
            <person name="Aguilar-Osorio G."/>
            <person name="Amillis S."/>
            <person name="Uchima C.A."/>
            <person name="Anderluh G."/>
            <person name="Asadollahi M."/>
            <person name="Askin M."/>
            <person name="Barry K."/>
            <person name="Battaglia E."/>
            <person name="Bayram O."/>
            <person name="Benocci T."/>
            <person name="Braus-Stromeyer S.A."/>
            <person name="Caldana C."/>
            <person name="Canovas D."/>
            <person name="Cerqueira G.C."/>
            <person name="Chen F."/>
            <person name="Chen W."/>
            <person name="Choi C."/>
            <person name="Clum A."/>
            <person name="Dos Santos R.A."/>
            <person name="Damasio A.R."/>
            <person name="Diallinas G."/>
            <person name="Emri T."/>
            <person name="Fekete E."/>
            <person name="Flipphi M."/>
            <person name="Freyberg S."/>
            <person name="Gallo A."/>
            <person name="Gournas C."/>
            <person name="Habgood R."/>
            <person name="Hainaut M."/>
            <person name="Harispe M.L."/>
            <person name="Henrissat B."/>
            <person name="Hilden K.S."/>
            <person name="Hope R."/>
            <person name="Hossain A."/>
            <person name="Karabika E."/>
            <person name="Karaffa L."/>
            <person name="Karanyi Z."/>
            <person name="Krasevec N."/>
            <person name="Kuo A."/>
            <person name="Kusch H."/>
            <person name="LaButti K."/>
            <person name="Lagendijk E.L."/>
            <person name="Lapidus A."/>
            <person name="Levasseur A."/>
            <person name="Lindquist E."/>
            <person name="Lipzen A."/>
            <person name="Logrieco A.F."/>
            <person name="MacCabe A."/>
            <person name="Maekelae M.R."/>
            <person name="Malavazi I."/>
            <person name="Melin P."/>
            <person name="Meyer V."/>
            <person name="Mielnichuk N."/>
            <person name="Miskei M."/>
            <person name="Molnar A.P."/>
            <person name="Mule G."/>
            <person name="Ngan C.Y."/>
            <person name="Orejas M."/>
            <person name="Orosz E."/>
            <person name="Ouedraogo J.P."/>
            <person name="Overkamp K.M."/>
            <person name="Park H.-S."/>
            <person name="Perrone G."/>
            <person name="Piumi F."/>
            <person name="Punt P.J."/>
            <person name="Ram A.F."/>
            <person name="Ramon A."/>
            <person name="Rauscher S."/>
            <person name="Record E."/>
            <person name="Riano-Pachon D.M."/>
            <person name="Robert V."/>
            <person name="Roehrig J."/>
            <person name="Ruller R."/>
            <person name="Salamov A."/>
            <person name="Salih N.S."/>
            <person name="Samson R.A."/>
            <person name="Sandor E."/>
            <person name="Sanguinetti M."/>
            <person name="Schuetze T."/>
            <person name="Sepcic K."/>
            <person name="Shelest E."/>
            <person name="Sherlock G."/>
            <person name="Sophianopoulou V."/>
            <person name="Squina F.M."/>
            <person name="Sun H."/>
            <person name="Susca A."/>
            <person name="Todd R.B."/>
            <person name="Tsang A."/>
            <person name="Unkles S.E."/>
            <person name="van de Wiele N."/>
            <person name="van Rossen-Uffink D."/>
            <person name="Oliveira J.V."/>
            <person name="Vesth T.C."/>
            <person name="Visser J."/>
            <person name="Yu J.-H."/>
            <person name="Zhou M."/>
            <person name="Andersen M.R."/>
            <person name="Archer D.B."/>
            <person name="Baker S.E."/>
            <person name="Benoit I."/>
            <person name="Brakhage A.A."/>
            <person name="Braus G.H."/>
            <person name="Fischer R."/>
            <person name="Frisvad J.C."/>
            <person name="Goldman G.H."/>
            <person name="Houbraken J."/>
            <person name="Oakley B."/>
            <person name="Pocsi I."/>
            <person name="Scazzocchio C."/>
            <person name="Seiboth B."/>
            <person name="vanKuyk P.A."/>
            <person name="Wortman J."/>
            <person name="Dyer P.S."/>
            <person name="Grigoriev I.V."/>
        </authorList>
    </citation>
    <scope>NUCLEOTIDE SEQUENCE [LARGE SCALE GENOMIC DNA]</scope>
    <source>
        <strain evidence="3">ITEM 5010</strain>
    </source>
</reference>